<dbReference type="PANTHER" id="PTHR24007:SF7">
    <property type="entry name" value="BRCA1-ASSOCIATED PROTEIN"/>
    <property type="match status" value="1"/>
</dbReference>
<dbReference type="Proteomes" id="UP000677228">
    <property type="component" value="Unassembled WGS sequence"/>
</dbReference>
<comment type="caution">
    <text evidence="2">The sequence shown here is derived from an EMBL/GenBank/DDBJ whole genome shotgun (WGS) entry which is preliminary data.</text>
</comment>
<dbReference type="PANTHER" id="PTHR24007">
    <property type="entry name" value="BRCA1-ASSOCIATED PROTEIN"/>
    <property type="match status" value="1"/>
</dbReference>
<evidence type="ECO:0000313" key="3">
    <source>
        <dbReference type="EMBL" id="CAF4217777.1"/>
    </source>
</evidence>
<dbReference type="EMBL" id="CAJNOK010027146">
    <property type="protein sequence ID" value="CAF1415078.1"/>
    <property type="molecule type" value="Genomic_DNA"/>
</dbReference>
<evidence type="ECO:0000313" key="4">
    <source>
        <dbReference type="Proteomes" id="UP000677228"/>
    </source>
</evidence>
<proteinExistence type="predicted"/>
<dbReference type="GO" id="GO:0005737">
    <property type="term" value="C:cytoplasm"/>
    <property type="evidence" value="ECO:0007669"/>
    <property type="project" value="TreeGrafter"/>
</dbReference>
<name>A0A8S2FC44_9BILA</name>
<dbReference type="GO" id="GO:0061630">
    <property type="term" value="F:ubiquitin protein ligase activity"/>
    <property type="evidence" value="ECO:0007669"/>
    <property type="project" value="TreeGrafter"/>
</dbReference>
<organism evidence="2 4">
    <name type="scientific">Didymodactylos carnosus</name>
    <dbReference type="NCBI Taxonomy" id="1234261"/>
    <lineage>
        <taxon>Eukaryota</taxon>
        <taxon>Metazoa</taxon>
        <taxon>Spiralia</taxon>
        <taxon>Gnathifera</taxon>
        <taxon>Rotifera</taxon>
        <taxon>Eurotatoria</taxon>
        <taxon>Bdelloidea</taxon>
        <taxon>Philodinida</taxon>
        <taxon>Philodinidae</taxon>
        <taxon>Didymodactylos</taxon>
    </lineage>
</organism>
<evidence type="ECO:0000313" key="2">
    <source>
        <dbReference type="EMBL" id="CAF1415078.1"/>
    </source>
</evidence>
<dbReference type="GO" id="GO:0016567">
    <property type="term" value="P:protein ubiquitination"/>
    <property type="evidence" value="ECO:0007669"/>
    <property type="project" value="TreeGrafter"/>
</dbReference>
<dbReference type="AlphaFoldDB" id="A0A8S2FC44"/>
<protein>
    <submittedName>
        <fullName evidence="2">Uncharacterized protein</fullName>
    </submittedName>
</protein>
<reference evidence="2" key="1">
    <citation type="submission" date="2021-02" db="EMBL/GenBank/DDBJ databases">
        <authorList>
            <person name="Nowell W R."/>
        </authorList>
    </citation>
    <scope>NUCLEOTIDE SEQUENCE</scope>
</reference>
<dbReference type="Proteomes" id="UP000682733">
    <property type="component" value="Unassembled WGS sequence"/>
</dbReference>
<dbReference type="GO" id="GO:0007265">
    <property type="term" value="P:Ras protein signal transduction"/>
    <property type="evidence" value="ECO:0007669"/>
    <property type="project" value="TreeGrafter"/>
</dbReference>
<evidence type="ECO:0000256" key="1">
    <source>
        <dbReference type="SAM" id="MobiDB-lite"/>
    </source>
</evidence>
<feature type="compositionally biased region" description="Low complexity" evidence="1">
    <location>
        <begin position="73"/>
        <end position="89"/>
    </location>
</feature>
<dbReference type="EMBL" id="CAJOBA010048902">
    <property type="protein sequence ID" value="CAF4217777.1"/>
    <property type="molecule type" value="Genomic_DNA"/>
</dbReference>
<feature type="region of interest" description="Disordered" evidence="1">
    <location>
        <begin position="59"/>
        <end position="96"/>
    </location>
</feature>
<accession>A0A8S2FC44</accession>
<gene>
    <name evidence="2" type="ORF">OVA965_LOCUS33502</name>
    <name evidence="3" type="ORF">TMI583_LOCUS34393</name>
</gene>
<sequence>MNEQLRLNQTYFQQEIQKMKEQFDVHIKRKDKEMDELKEQLRDVMFYIDGQQKLKEMSDLSKDELESSQVVVTSPSDNSTGASSTSSNRTQRRRRKLYTAVQIEEEDFDLMGSEVH</sequence>